<dbReference type="GeneID" id="36543679"/>
<dbReference type="OrthoDB" id="5361958at2759"/>
<dbReference type="EMBL" id="MSFM01000012">
    <property type="protein sequence ID" value="PKY01308.1"/>
    <property type="molecule type" value="Genomic_DNA"/>
</dbReference>
<gene>
    <name evidence="1" type="ORF">P168DRAFT_284826</name>
</gene>
<accession>A0A2I1CUK6</accession>
<dbReference type="Proteomes" id="UP000234254">
    <property type="component" value="Unassembled WGS sequence"/>
</dbReference>
<reference evidence="1" key="1">
    <citation type="submission" date="2016-12" db="EMBL/GenBank/DDBJ databases">
        <title>The genomes of Aspergillus section Nigri reveals drivers in fungal speciation.</title>
        <authorList>
            <consortium name="DOE Joint Genome Institute"/>
            <person name="Vesth T.C."/>
            <person name="Nybo J."/>
            <person name="Theobald S."/>
            <person name="Brandl J."/>
            <person name="Frisvad J.C."/>
            <person name="Nielsen K.F."/>
            <person name="Lyhne E.K."/>
            <person name="Kogle M.E."/>
            <person name="Kuo A."/>
            <person name="Riley R."/>
            <person name="Clum A."/>
            <person name="Nolan M."/>
            <person name="Lipzen A."/>
            <person name="Salamov A."/>
            <person name="Henrissat B."/>
            <person name="Wiebenga A."/>
            <person name="De vries R.P."/>
            <person name="Grigoriev I.V."/>
            <person name="Mortensen U.H."/>
            <person name="Andersen M.R."/>
            <person name="Baker S.E."/>
        </authorList>
    </citation>
    <scope>NUCLEOTIDE SEQUENCE</scope>
    <source>
        <strain evidence="1">IBT 28561</strain>
    </source>
</reference>
<name>A0A2I1CUK6_ASPC2</name>
<protein>
    <submittedName>
        <fullName evidence="1">Uncharacterized protein</fullName>
    </submittedName>
</protein>
<proteinExistence type="predicted"/>
<comment type="caution">
    <text evidence="1">The sequence shown here is derived from an EMBL/GenBank/DDBJ whole genome shotgun (WGS) entry which is preliminary data.</text>
</comment>
<evidence type="ECO:0000313" key="1">
    <source>
        <dbReference type="EMBL" id="PKY01308.1"/>
    </source>
</evidence>
<dbReference type="VEuPathDB" id="FungiDB:P168DRAFT_284826"/>
<evidence type="ECO:0000313" key="2">
    <source>
        <dbReference type="Proteomes" id="UP000234254"/>
    </source>
</evidence>
<keyword evidence="2" id="KW-1185">Reference proteome</keyword>
<organism evidence="1 2">
    <name type="scientific">Aspergillus campestris (strain IBT 28561)</name>
    <dbReference type="NCBI Taxonomy" id="1392248"/>
    <lineage>
        <taxon>Eukaryota</taxon>
        <taxon>Fungi</taxon>
        <taxon>Dikarya</taxon>
        <taxon>Ascomycota</taxon>
        <taxon>Pezizomycotina</taxon>
        <taxon>Eurotiomycetes</taxon>
        <taxon>Eurotiomycetidae</taxon>
        <taxon>Eurotiales</taxon>
        <taxon>Aspergillaceae</taxon>
        <taxon>Aspergillus</taxon>
        <taxon>Aspergillus subgen. Circumdati</taxon>
    </lineage>
</organism>
<dbReference type="RefSeq" id="XP_024689902.1">
    <property type="nucleotide sequence ID" value="XM_024836155.1"/>
</dbReference>
<sequence>MNSEFQSGMLEELLWTRTKLGQGNLRQSGSFTWMETASPPQPVPLTVIRDPTLKPLTDVRAILYLPNRTVRSLPGIVAGRTTLYHHEQEPFYQAMKGRHPRATGDKIGEVFGTRPGLGVALVRLISAASAGFTNECYFQAELPRALLEGDQNEQGTWGEVDGMSSGGVDGFYSCSMEPSV</sequence>
<dbReference type="AlphaFoldDB" id="A0A2I1CUK6"/>